<evidence type="ECO:0000256" key="1">
    <source>
        <dbReference type="ARBA" id="ARBA00001933"/>
    </source>
</evidence>
<dbReference type="PROSITE" id="PS00599">
    <property type="entry name" value="AA_TRANSFER_CLASS_2"/>
    <property type="match status" value="1"/>
</dbReference>
<dbReference type="PANTHER" id="PTHR42885">
    <property type="entry name" value="HISTIDINOL-PHOSPHATE AMINOTRANSFERASE-RELATED"/>
    <property type="match status" value="1"/>
</dbReference>
<dbReference type="InterPro" id="IPR004839">
    <property type="entry name" value="Aminotransferase_I/II_large"/>
</dbReference>
<dbReference type="OrthoDB" id="9929at2157"/>
<dbReference type="eggNOG" id="arCOG04273">
    <property type="taxonomic scope" value="Archaea"/>
</dbReference>
<keyword evidence="4 10" id="KW-0808">Transferase</keyword>
<keyword evidence="5 8" id="KW-0663">Pyridoxal phosphate</keyword>
<dbReference type="SUPFAM" id="SSF53383">
    <property type="entry name" value="PLP-dependent transferases"/>
    <property type="match status" value="1"/>
</dbReference>
<comment type="pathway">
    <text evidence="7">Amino-acid biosynthesis.</text>
</comment>
<comment type="cofactor">
    <cofactor evidence="1 8">
        <name>pyridoxal 5'-phosphate</name>
        <dbReference type="ChEBI" id="CHEBI:597326"/>
    </cofactor>
</comment>
<dbReference type="KEGG" id="nev:NTE_03197"/>
<dbReference type="InterPro" id="IPR015422">
    <property type="entry name" value="PyrdxlP-dep_Trfase_small"/>
</dbReference>
<keyword evidence="11" id="KW-1185">Reference proteome</keyword>
<dbReference type="Gene3D" id="3.40.640.10">
    <property type="entry name" value="Type I PLP-dependent aspartate aminotransferase-like (Major domain)"/>
    <property type="match status" value="1"/>
</dbReference>
<dbReference type="InterPro" id="IPR001917">
    <property type="entry name" value="Aminotrans_II_pyridoxalP_BS"/>
</dbReference>
<keyword evidence="3" id="KW-0028">Amino-acid biosynthesis</keyword>
<evidence type="ECO:0000256" key="8">
    <source>
        <dbReference type="RuleBase" id="RU003693"/>
    </source>
</evidence>
<keyword evidence="2 10" id="KW-0032">Aminotransferase</keyword>
<dbReference type="InterPro" id="IPR015421">
    <property type="entry name" value="PyrdxlP-dep_Trfase_major"/>
</dbReference>
<gene>
    <name evidence="10" type="ORF">NTE_03197</name>
</gene>
<proteinExistence type="inferred from homology"/>
<dbReference type="EC" id="2.6.1.9" evidence="10"/>
<accession>A0A075MUA5</accession>
<evidence type="ECO:0000256" key="2">
    <source>
        <dbReference type="ARBA" id="ARBA00022576"/>
    </source>
</evidence>
<dbReference type="GO" id="GO:0000105">
    <property type="term" value="P:L-histidine biosynthetic process"/>
    <property type="evidence" value="ECO:0007669"/>
    <property type="project" value="UniProtKB-KW"/>
</dbReference>
<dbReference type="GO" id="GO:0004400">
    <property type="term" value="F:histidinol-phosphate transaminase activity"/>
    <property type="evidence" value="ECO:0007669"/>
    <property type="project" value="UniProtKB-EC"/>
</dbReference>
<sequence length="372" mass="40995">MTAAKTVEKELKRIAKLDRYVRPEKITGAIKLDSNENFALDAKFVLQIVTEAARRVDLREYPIDELDGLYAQLAKYTGINEKYIGAGSGSDQIIELLLTTLASNNNKKGKKGSSGRAAVFVPTFSYFINRCELHGMAVDKVPLEKNFELDIDRFAKSAKKAGLVYLCSPNNPTGGQIPKKDAVELLDRLDYDNALVLVDEAYSDFASYSLAKEATKRDNVIVLRTLSKAFGLAGARVGYMIAGEKTAGLFRSTIQSPYPVSTLSLTIATGVLERADFVKKTIEDVKGERRRVFESLDEIKGIKAFRSDANFLFVETGKKKRYSAIAKALEKEGIVVKMLGNVSGHTGCMRVTIGTQEMNDRFLKCVREGAAS</sequence>
<dbReference type="HOGENOM" id="CLU_017584_3_1_2"/>
<dbReference type="STRING" id="1459636.NTE_03197"/>
<feature type="domain" description="Aminotransferase class I/classII large" evidence="9">
    <location>
        <begin position="29"/>
        <end position="364"/>
    </location>
</feature>
<dbReference type="RefSeq" id="WP_148701662.1">
    <property type="nucleotide sequence ID" value="NZ_CP007174.1"/>
</dbReference>
<evidence type="ECO:0000313" key="10">
    <source>
        <dbReference type="EMBL" id="AIF85226.1"/>
    </source>
</evidence>
<dbReference type="AlphaFoldDB" id="A0A075MUA5"/>
<dbReference type="Proteomes" id="UP000028194">
    <property type="component" value="Chromosome"/>
</dbReference>
<dbReference type="GO" id="GO:0030170">
    <property type="term" value="F:pyridoxal phosphate binding"/>
    <property type="evidence" value="ECO:0007669"/>
    <property type="project" value="InterPro"/>
</dbReference>
<evidence type="ECO:0000256" key="6">
    <source>
        <dbReference type="ARBA" id="ARBA00023102"/>
    </source>
</evidence>
<evidence type="ECO:0000256" key="5">
    <source>
        <dbReference type="ARBA" id="ARBA00022898"/>
    </source>
</evidence>
<dbReference type="Gene3D" id="3.90.1150.10">
    <property type="entry name" value="Aspartate Aminotransferase, domain 1"/>
    <property type="match status" value="1"/>
</dbReference>
<dbReference type="EMBL" id="CP007174">
    <property type="protein sequence ID" value="AIF85226.1"/>
    <property type="molecule type" value="Genomic_DNA"/>
</dbReference>
<reference evidence="10 11" key="1">
    <citation type="journal article" date="2014" name="PLoS ONE">
        <title>Genome Sequence of Candidatus Nitrososphaera evergladensis from Group I.1b Enriched from Everglades Soil Reveals Novel Genomic Features of the Ammonia-Oxidizing Archaea.</title>
        <authorList>
            <person name="Zhalnina K.V."/>
            <person name="Dias R."/>
            <person name="Leonard M.T."/>
            <person name="Dorr de Quadros P."/>
            <person name="Camargo F.A."/>
            <person name="Drew J.C."/>
            <person name="Farmerie W.G."/>
            <person name="Daroub S.H."/>
            <person name="Triplett E.W."/>
        </authorList>
    </citation>
    <scope>NUCLEOTIDE SEQUENCE [LARGE SCALE GENOMIC DNA]</scope>
    <source>
        <strain evidence="10 11">SR1</strain>
    </source>
</reference>
<dbReference type="InterPro" id="IPR015424">
    <property type="entry name" value="PyrdxlP-dep_Trfase"/>
</dbReference>
<evidence type="ECO:0000313" key="11">
    <source>
        <dbReference type="Proteomes" id="UP000028194"/>
    </source>
</evidence>
<evidence type="ECO:0000256" key="7">
    <source>
        <dbReference type="ARBA" id="ARBA00029440"/>
    </source>
</evidence>
<dbReference type="InterPro" id="IPR005861">
    <property type="entry name" value="HisP_aminotrans"/>
</dbReference>
<dbReference type="CDD" id="cd00609">
    <property type="entry name" value="AAT_like"/>
    <property type="match status" value="1"/>
</dbReference>
<protein>
    <submittedName>
        <fullName evidence="10">Histidinol-phosphate aminotransferase</fullName>
        <ecNumber evidence="10">2.6.1.9</ecNumber>
    </submittedName>
</protein>
<name>A0A075MUA5_9ARCH</name>
<evidence type="ECO:0000259" key="9">
    <source>
        <dbReference type="Pfam" id="PF00155"/>
    </source>
</evidence>
<comment type="similarity">
    <text evidence="8">Belongs to the class-II pyridoxal-phosphate-dependent aminotransferase family.</text>
</comment>
<dbReference type="Pfam" id="PF00155">
    <property type="entry name" value="Aminotran_1_2"/>
    <property type="match status" value="1"/>
</dbReference>
<evidence type="ECO:0000256" key="3">
    <source>
        <dbReference type="ARBA" id="ARBA00022605"/>
    </source>
</evidence>
<dbReference type="PANTHER" id="PTHR42885:SF2">
    <property type="entry name" value="HISTIDINOL-PHOSPHATE AMINOTRANSFERASE"/>
    <property type="match status" value="1"/>
</dbReference>
<keyword evidence="6" id="KW-0368">Histidine biosynthesis</keyword>
<dbReference type="GeneID" id="41598854"/>
<evidence type="ECO:0000256" key="4">
    <source>
        <dbReference type="ARBA" id="ARBA00022679"/>
    </source>
</evidence>
<dbReference type="NCBIfam" id="TIGR01141">
    <property type="entry name" value="hisC"/>
    <property type="match status" value="1"/>
</dbReference>
<organism evidence="10 11">
    <name type="scientific">Candidatus Nitrososphaera evergladensis SR1</name>
    <dbReference type="NCBI Taxonomy" id="1459636"/>
    <lineage>
        <taxon>Archaea</taxon>
        <taxon>Nitrososphaerota</taxon>
        <taxon>Nitrososphaeria</taxon>
        <taxon>Nitrososphaerales</taxon>
        <taxon>Nitrososphaeraceae</taxon>
        <taxon>Nitrososphaera</taxon>
    </lineage>
</organism>